<keyword evidence="3" id="KW-1185">Reference proteome</keyword>
<sequence>MDAIFSENILKENRTVRSVNHPAPASYAEGTRKSLGPFLLQKATTSFTNIFDQLKDPDVIDMFNVLKSFLKVQNHTSKIQ</sequence>
<accession>A0A8X6PPK1</accession>
<dbReference type="EMBL" id="BMAW01022439">
    <property type="protein sequence ID" value="GFT77844.1"/>
    <property type="molecule type" value="Genomic_DNA"/>
</dbReference>
<dbReference type="Proteomes" id="UP000887013">
    <property type="component" value="Unassembled WGS sequence"/>
</dbReference>
<dbReference type="EMBL" id="BMAW01044409">
    <property type="protein sequence ID" value="GFS44414.1"/>
    <property type="molecule type" value="Genomic_DNA"/>
</dbReference>
<reference evidence="2" key="1">
    <citation type="submission" date="2020-08" db="EMBL/GenBank/DDBJ databases">
        <title>Multicomponent nature underlies the extraordinary mechanical properties of spider dragline silk.</title>
        <authorList>
            <person name="Kono N."/>
            <person name="Nakamura H."/>
            <person name="Mori M."/>
            <person name="Yoshida Y."/>
            <person name="Ohtoshi R."/>
            <person name="Malay A.D."/>
            <person name="Moran D.A.P."/>
            <person name="Tomita M."/>
            <person name="Numata K."/>
            <person name="Arakawa K."/>
        </authorList>
    </citation>
    <scope>NUCLEOTIDE SEQUENCE</scope>
</reference>
<evidence type="ECO:0000313" key="2">
    <source>
        <dbReference type="EMBL" id="GFT77844.1"/>
    </source>
</evidence>
<evidence type="ECO:0000313" key="3">
    <source>
        <dbReference type="Proteomes" id="UP000887013"/>
    </source>
</evidence>
<name>A0A8X6PPK1_NEPPI</name>
<comment type="caution">
    <text evidence="2">The sequence shown here is derived from an EMBL/GenBank/DDBJ whole genome shotgun (WGS) entry which is preliminary data.</text>
</comment>
<evidence type="ECO:0000313" key="1">
    <source>
        <dbReference type="EMBL" id="GFS44414.1"/>
    </source>
</evidence>
<proteinExistence type="predicted"/>
<gene>
    <name evidence="1" type="ORF">NPIL_435171</name>
    <name evidence="2" type="ORF">NPIL_559411</name>
</gene>
<organism evidence="2 3">
    <name type="scientific">Nephila pilipes</name>
    <name type="common">Giant wood spider</name>
    <name type="synonym">Nephila maculata</name>
    <dbReference type="NCBI Taxonomy" id="299642"/>
    <lineage>
        <taxon>Eukaryota</taxon>
        <taxon>Metazoa</taxon>
        <taxon>Ecdysozoa</taxon>
        <taxon>Arthropoda</taxon>
        <taxon>Chelicerata</taxon>
        <taxon>Arachnida</taxon>
        <taxon>Araneae</taxon>
        <taxon>Araneomorphae</taxon>
        <taxon>Entelegynae</taxon>
        <taxon>Araneoidea</taxon>
        <taxon>Nephilidae</taxon>
        <taxon>Nephila</taxon>
    </lineage>
</organism>
<protein>
    <submittedName>
        <fullName evidence="2">Uncharacterized protein</fullName>
    </submittedName>
</protein>
<dbReference type="AlphaFoldDB" id="A0A8X6PPK1"/>